<dbReference type="Proteomes" id="UP000595437">
    <property type="component" value="Chromosome 3"/>
</dbReference>
<protein>
    <submittedName>
        <fullName evidence="2">Uncharacterized protein</fullName>
    </submittedName>
</protein>
<gene>
    <name evidence="2" type="ORF">FKW44_005514</name>
</gene>
<accession>A0A7T8QS41</accession>
<reference evidence="3" key="1">
    <citation type="submission" date="2021-01" db="EMBL/GenBank/DDBJ databases">
        <title>Caligus Genome Assembly.</title>
        <authorList>
            <person name="Gallardo-Escarate C."/>
        </authorList>
    </citation>
    <scope>NUCLEOTIDE SEQUENCE [LARGE SCALE GENOMIC DNA]</scope>
</reference>
<evidence type="ECO:0000256" key="1">
    <source>
        <dbReference type="SAM" id="MobiDB-lite"/>
    </source>
</evidence>
<evidence type="ECO:0000313" key="3">
    <source>
        <dbReference type="Proteomes" id="UP000595437"/>
    </source>
</evidence>
<evidence type="ECO:0000313" key="2">
    <source>
        <dbReference type="EMBL" id="QQP53149.1"/>
    </source>
</evidence>
<keyword evidence="3" id="KW-1185">Reference proteome</keyword>
<dbReference type="EMBL" id="CP045892">
    <property type="protein sequence ID" value="QQP53149.1"/>
    <property type="molecule type" value="Genomic_DNA"/>
</dbReference>
<name>A0A7T8QS41_CALRO</name>
<feature type="non-terminal residue" evidence="2">
    <location>
        <position position="66"/>
    </location>
</feature>
<feature type="region of interest" description="Disordered" evidence="1">
    <location>
        <begin position="1"/>
        <end position="66"/>
    </location>
</feature>
<organism evidence="2 3">
    <name type="scientific">Caligus rogercresseyi</name>
    <name type="common">Sea louse</name>
    <dbReference type="NCBI Taxonomy" id="217165"/>
    <lineage>
        <taxon>Eukaryota</taxon>
        <taxon>Metazoa</taxon>
        <taxon>Ecdysozoa</taxon>
        <taxon>Arthropoda</taxon>
        <taxon>Crustacea</taxon>
        <taxon>Multicrustacea</taxon>
        <taxon>Hexanauplia</taxon>
        <taxon>Copepoda</taxon>
        <taxon>Siphonostomatoida</taxon>
        <taxon>Caligidae</taxon>
        <taxon>Caligus</taxon>
    </lineage>
</organism>
<sequence length="66" mass="7223">MAIEEEKSYPRGGVTSLKKRKRVEDSGEGAPTTKEFPSKKKKASRGDDLFGKAVANTVRGPESKKK</sequence>
<proteinExistence type="predicted"/>
<dbReference type="AlphaFoldDB" id="A0A7T8QS41"/>